<evidence type="ECO:0000313" key="2">
    <source>
        <dbReference type="Proteomes" id="UP000887567"/>
    </source>
</evidence>
<sequence>MPSYIHHGSTLALFADDSKLFHTIDSVSSSASLQADLDSLHDWSIDHGMAFNYKKCKVLHMSKRKSRRGPLHSYKLDAKELTSVLETSDLGLSVTNQLSWVSHIEEMCAKGNRVLGLVKRVCGRDLCDVQTRQLLYSALVRPVLEYASCVWSPYTIKHRALIENIQRRATKFILNYPPREISYRDRLVQLKLLPLEFRRDINDLVLLFKHRLGLVNTNFNDFFSPVCSSYNTRNSDPGNLRLLSSHRQNYYTKSYFPRTIRLWNSLPHHIKHSPSVSAFKSQLSVLYLDKLNTYQPP</sequence>
<protein>
    <recommendedName>
        <fullName evidence="3">Reverse transcriptase domain-containing protein</fullName>
    </recommendedName>
</protein>
<dbReference type="PANTHER" id="PTHR33332">
    <property type="entry name" value="REVERSE TRANSCRIPTASE DOMAIN-CONTAINING PROTEIN"/>
    <property type="match status" value="1"/>
</dbReference>
<name>A0A913Y4F5_EXADI</name>
<keyword evidence="2" id="KW-1185">Reference proteome</keyword>
<evidence type="ECO:0008006" key="3">
    <source>
        <dbReference type="Google" id="ProtNLM"/>
    </source>
</evidence>
<organism evidence="1 2">
    <name type="scientific">Exaiptasia diaphana</name>
    <name type="common">Tropical sea anemone</name>
    <name type="synonym">Aiptasia pulchella</name>
    <dbReference type="NCBI Taxonomy" id="2652724"/>
    <lineage>
        <taxon>Eukaryota</taxon>
        <taxon>Metazoa</taxon>
        <taxon>Cnidaria</taxon>
        <taxon>Anthozoa</taxon>
        <taxon>Hexacorallia</taxon>
        <taxon>Actiniaria</taxon>
        <taxon>Aiptasiidae</taxon>
        <taxon>Exaiptasia</taxon>
    </lineage>
</organism>
<dbReference type="EnsemblMetazoa" id="XM_021059299.1">
    <property type="protein sequence ID" value="XP_020914958.1"/>
    <property type="gene ID" value="LOC110252470"/>
</dbReference>
<dbReference type="GeneID" id="110252470"/>
<proteinExistence type="predicted"/>
<dbReference type="KEGG" id="epa:110252470"/>
<accession>A0A913Y4F5</accession>
<dbReference type="OrthoDB" id="5987385at2759"/>
<dbReference type="OMA" id="HIEEMCA"/>
<dbReference type="RefSeq" id="XP_020914958.1">
    <property type="nucleotide sequence ID" value="XM_021059299.1"/>
</dbReference>
<evidence type="ECO:0000313" key="1">
    <source>
        <dbReference type="EnsemblMetazoa" id="XP_020914958.1"/>
    </source>
</evidence>
<dbReference type="AlphaFoldDB" id="A0A913Y4F5"/>
<reference evidence="1" key="1">
    <citation type="submission" date="2022-11" db="UniProtKB">
        <authorList>
            <consortium name="EnsemblMetazoa"/>
        </authorList>
    </citation>
    <scope>IDENTIFICATION</scope>
</reference>
<dbReference type="Proteomes" id="UP000887567">
    <property type="component" value="Unplaced"/>
</dbReference>